<dbReference type="AlphaFoldDB" id="D3BGL7"/>
<comment type="caution">
    <text evidence="12">The sequence shown here is derived from an EMBL/GenBank/DDBJ whole genome shotgun (WGS) entry which is preliminary data.</text>
</comment>
<evidence type="ECO:0000256" key="10">
    <source>
        <dbReference type="RuleBase" id="RU003785"/>
    </source>
</evidence>
<dbReference type="RefSeq" id="XP_020431372.1">
    <property type="nucleotide sequence ID" value="XM_020578503.1"/>
</dbReference>
<comment type="catalytic activity">
    <reaction evidence="9">
        <text>adenosine(37) in tRNA + dimethylallyl diphosphate = N(6)-dimethylallyladenosine(37) in tRNA + diphosphate</text>
        <dbReference type="Rhea" id="RHEA:26482"/>
        <dbReference type="Rhea" id="RHEA-COMP:10162"/>
        <dbReference type="Rhea" id="RHEA-COMP:10375"/>
        <dbReference type="ChEBI" id="CHEBI:33019"/>
        <dbReference type="ChEBI" id="CHEBI:57623"/>
        <dbReference type="ChEBI" id="CHEBI:74411"/>
        <dbReference type="ChEBI" id="CHEBI:74415"/>
        <dbReference type="EC" id="2.5.1.75"/>
    </reaction>
</comment>
<name>D3BGL7_HETP5</name>
<evidence type="ECO:0000256" key="7">
    <source>
        <dbReference type="ARBA" id="ARBA00022840"/>
    </source>
</evidence>
<dbReference type="FunCoup" id="D3BGL7">
    <property type="interactions" value="3"/>
</dbReference>
<dbReference type="Gene3D" id="1.10.20.140">
    <property type="match status" value="1"/>
</dbReference>
<keyword evidence="5" id="KW-0819">tRNA processing</keyword>
<evidence type="ECO:0000313" key="12">
    <source>
        <dbReference type="EMBL" id="EFA79251.1"/>
    </source>
</evidence>
<protein>
    <recommendedName>
        <fullName evidence="3">tRNA dimethylallyltransferase</fullName>
        <ecNumber evidence="3">2.5.1.75</ecNumber>
    </recommendedName>
</protein>
<dbReference type="NCBIfam" id="TIGR00174">
    <property type="entry name" value="miaA"/>
    <property type="match status" value="1"/>
</dbReference>
<accession>D3BGL7</accession>
<keyword evidence="7 10" id="KW-0067">ATP-binding</keyword>
<keyword evidence="6 10" id="KW-0547">Nucleotide-binding</keyword>
<evidence type="ECO:0000256" key="8">
    <source>
        <dbReference type="ARBA" id="ARBA00022842"/>
    </source>
</evidence>
<reference evidence="12 13" key="1">
    <citation type="journal article" date="2011" name="Genome Res.">
        <title>Phylogeny-wide analysis of social amoeba genomes highlights ancient origins for complex intercellular communication.</title>
        <authorList>
            <person name="Heidel A.J."/>
            <person name="Lawal H.M."/>
            <person name="Felder M."/>
            <person name="Schilde C."/>
            <person name="Helps N.R."/>
            <person name="Tunggal B."/>
            <person name="Rivero F."/>
            <person name="John U."/>
            <person name="Schleicher M."/>
            <person name="Eichinger L."/>
            <person name="Platzer M."/>
            <person name="Noegel A.A."/>
            <person name="Schaap P."/>
            <person name="Gloeckner G."/>
        </authorList>
    </citation>
    <scope>NUCLEOTIDE SEQUENCE [LARGE SCALE GENOMIC DNA]</scope>
    <source>
        <strain evidence="13">ATCC 26659 / Pp 5 / PN500</strain>
    </source>
</reference>
<comment type="cofactor">
    <cofactor evidence="1">
        <name>Mg(2+)</name>
        <dbReference type="ChEBI" id="CHEBI:18420"/>
    </cofactor>
</comment>
<evidence type="ECO:0000256" key="3">
    <source>
        <dbReference type="ARBA" id="ARBA00012665"/>
    </source>
</evidence>
<organism evidence="12 13">
    <name type="scientific">Heterostelium pallidum (strain ATCC 26659 / Pp 5 / PN500)</name>
    <name type="common">Cellular slime mold</name>
    <name type="synonym">Polysphondylium pallidum</name>
    <dbReference type="NCBI Taxonomy" id="670386"/>
    <lineage>
        <taxon>Eukaryota</taxon>
        <taxon>Amoebozoa</taxon>
        <taxon>Evosea</taxon>
        <taxon>Eumycetozoa</taxon>
        <taxon>Dictyostelia</taxon>
        <taxon>Acytosteliales</taxon>
        <taxon>Acytosteliaceae</taxon>
        <taxon>Heterostelium</taxon>
    </lineage>
</organism>
<dbReference type="InParanoid" id="D3BGL7"/>
<evidence type="ECO:0000256" key="5">
    <source>
        <dbReference type="ARBA" id="ARBA00022694"/>
    </source>
</evidence>
<sequence length="430" mass="47772">MVVWILEESMWWLPPFVTTKQMMYYLRGSNFMLKQSCSGINNVISSKLFINNSKSTFGIGYSSSTSSTLPPPPPHQFLNNIVNDKVNVFVNSGGSNGSSGNNSYRSKMGTSSSSSSTLLSNSISSMTDSSSMELKKKVMIISGATGIGKSAMALQLAKNLGGEIVCADSVQIYKHLNIGSNKGRIDEVPHHLFDILELNDDFNVKQYHELAMNAINDILARGKIPIVVGGCGFYIDSLINGINDYPIHIEEERNTLAMIEERLRAENNWYRVATILKDIDPESATTINRNDYKRLAKSFYIYSQTGLKYSDFKKQRREVNDSYDFRSFYLTTRRDSLMHILNHRCELMIQNGLIKEVVEVLLNGLSPHSQVSRSIGYKQCINILLTPMNATGNLVQEESVYKMACTASTAERGSQVYTTVGGCSVAGGVD</sequence>
<evidence type="ECO:0000256" key="1">
    <source>
        <dbReference type="ARBA" id="ARBA00001946"/>
    </source>
</evidence>
<dbReference type="GO" id="GO:0006400">
    <property type="term" value="P:tRNA modification"/>
    <property type="evidence" value="ECO:0007669"/>
    <property type="project" value="TreeGrafter"/>
</dbReference>
<dbReference type="GeneID" id="31363150"/>
<dbReference type="SUPFAM" id="SSF52540">
    <property type="entry name" value="P-loop containing nucleoside triphosphate hydrolases"/>
    <property type="match status" value="1"/>
</dbReference>
<feature type="region of interest" description="Disordered" evidence="11">
    <location>
        <begin position="96"/>
        <end position="118"/>
    </location>
</feature>
<dbReference type="GO" id="GO:0052381">
    <property type="term" value="F:tRNA dimethylallyltransferase activity"/>
    <property type="evidence" value="ECO:0007669"/>
    <property type="project" value="UniProtKB-EC"/>
</dbReference>
<evidence type="ECO:0000256" key="9">
    <source>
        <dbReference type="ARBA" id="ARBA00049563"/>
    </source>
</evidence>
<dbReference type="Gene3D" id="3.40.50.300">
    <property type="entry name" value="P-loop containing nucleotide triphosphate hydrolases"/>
    <property type="match status" value="1"/>
</dbReference>
<evidence type="ECO:0000256" key="11">
    <source>
        <dbReference type="SAM" id="MobiDB-lite"/>
    </source>
</evidence>
<dbReference type="GO" id="GO:0005524">
    <property type="term" value="F:ATP binding"/>
    <property type="evidence" value="ECO:0007669"/>
    <property type="project" value="UniProtKB-KW"/>
</dbReference>
<dbReference type="EMBL" id="ADBJ01000035">
    <property type="protein sequence ID" value="EFA79251.1"/>
    <property type="molecule type" value="Genomic_DNA"/>
</dbReference>
<proteinExistence type="inferred from homology"/>
<dbReference type="EC" id="2.5.1.75" evidence="3"/>
<evidence type="ECO:0000256" key="6">
    <source>
        <dbReference type="ARBA" id="ARBA00022741"/>
    </source>
</evidence>
<dbReference type="InterPro" id="IPR018022">
    <property type="entry name" value="IPT"/>
</dbReference>
<dbReference type="InterPro" id="IPR039657">
    <property type="entry name" value="Dimethylallyltransferase"/>
</dbReference>
<evidence type="ECO:0000256" key="4">
    <source>
        <dbReference type="ARBA" id="ARBA00022679"/>
    </source>
</evidence>
<dbReference type="HAMAP" id="MF_00185">
    <property type="entry name" value="IPP_trans"/>
    <property type="match status" value="1"/>
</dbReference>
<keyword evidence="4 10" id="KW-0808">Transferase</keyword>
<evidence type="ECO:0000313" key="13">
    <source>
        <dbReference type="Proteomes" id="UP000001396"/>
    </source>
</evidence>
<dbReference type="PANTHER" id="PTHR11088">
    <property type="entry name" value="TRNA DIMETHYLALLYLTRANSFERASE"/>
    <property type="match status" value="1"/>
</dbReference>
<dbReference type="InterPro" id="IPR027417">
    <property type="entry name" value="P-loop_NTPase"/>
</dbReference>
<dbReference type="PANTHER" id="PTHR11088:SF60">
    <property type="entry name" value="TRNA DIMETHYLALLYLTRANSFERASE"/>
    <property type="match status" value="1"/>
</dbReference>
<evidence type="ECO:0000256" key="2">
    <source>
        <dbReference type="ARBA" id="ARBA00005842"/>
    </source>
</evidence>
<comment type="similarity">
    <text evidence="2 10">Belongs to the IPP transferase family.</text>
</comment>
<keyword evidence="8" id="KW-0460">Magnesium</keyword>
<dbReference type="Pfam" id="PF01715">
    <property type="entry name" value="IPPT"/>
    <property type="match status" value="1"/>
</dbReference>
<dbReference type="STRING" id="670386.D3BGL7"/>
<keyword evidence="13" id="KW-1185">Reference proteome</keyword>
<dbReference type="Proteomes" id="UP000001396">
    <property type="component" value="Unassembled WGS sequence"/>
</dbReference>
<gene>
    <name evidence="12" type="primary">iptC-2</name>
    <name evidence="12" type="ORF">PPL_07669</name>
</gene>